<dbReference type="STRING" id="667725.A0A0L0FZI0"/>
<dbReference type="Proteomes" id="UP000054560">
    <property type="component" value="Unassembled WGS sequence"/>
</dbReference>
<feature type="transmembrane region" description="Helical" evidence="6">
    <location>
        <begin position="130"/>
        <end position="149"/>
    </location>
</feature>
<feature type="transmembrane region" description="Helical" evidence="6">
    <location>
        <begin position="268"/>
        <end position="289"/>
    </location>
</feature>
<dbReference type="Pfam" id="PF03348">
    <property type="entry name" value="Serinc"/>
    <property type="match status" value="1"/>
</dbReference>
<evidence type="ECO:0000256" key="4">
    <source>
        <dbReference type="ARBA" id="ARBA00022989"/>
    </source>
</evidence>
<dbReference type="eggNOG" id="KOG2592">
    <property type="taxonomic scope" value="Eukaryota"/>
</dbReference>
<keyword evidence="5 6" id="KW-0472">Membrane</keyword>
<feature type="transmembrane region" description="Helical" evidence="6">
    <location>
        <begin position="161"/>
        <end position="182"/>
    </location>
</feature>
<evidence type="ECO:0000256" key="5">
    <source>
        <dbReference type="ARBA" id="ARBA00023136"/>
    </source>
</evidence>
<dbReference type="GeneID" id="25905983"/>
<evidence type="ECO:0000256" key="2">
    <source>
        <dbReference type="ARBA" id="ARBA00006665"/>
    </source>
</evidence>
<dbReference type="OrthoDB" id="5963193at2759"/>
<comment type="similarity">
    <text evidence="2">Belongs to the TDE1 family.</text>
</comment>
<evidence type="ECO:0000256" key="1">
    <source>
        <dbReference type="ARBA" id="ARBA00004141"/>
    </source>
</evidence>
<dbReference type="AlphaFoldDB" id="A0A0L0FZI0"/>
<evidence type="ECO:0008006" key="9">
    <source>
        <dbReference type="Google" id="ProtNLM"/>
    </source>
</evidence>
<accession>A0A0L0FZI0</accession>
<feature type="transmembrane region" description="Helical" evidence="6">
    <location>
        <begin position="24"/>
        <end position="44"/>
    </location>
</feature>
<dbReference type="EMBL" id="KQ241947">
    <property type="protein sequence ID" value="KNC82237.1"/>
    <property type="molecule type" value="Genomic_DNA"/>
</dbReference>
<feature type="transmembrane region" description="Helical" evidence="6">
    <location>
        <begin position="94"/>
        <end position="118"/>
    </location>
</feature>
<evidence type="ECO:0000313" key="7">
    <source>
        <dbReference type="EMBL" id="KNC82237.1"/>
    </source>
</evidence>
<organism evidence="7 8">
    <name type="scientific">Sphaeroforma arctica JP610</name>
    <dbReference type="NCBI Taxonomy" id="667725"/>
    <lineage>
        <taxon>Eukaryota</taxon>
        <taxon>Ichthyosporea</taxon>
        <taxon>Ichthyophonida</taxon>
        <taxon>Sphaeroforma</taxon>
    </lineage>
</organism>
<feature type="transmembrane region" description="Helical" evidence="6">
    <location>
        <begin position="309"/>
        <end position="333"/>
    </location>
</feature>
<evidence type="ECO:0000256" key="3">
    <source>
        <dbReference type="ARBA" id="ARBA00022692"/>
    </source>
</evidence>
<dbReference type="InterPro" id="IPR005016">
    <property type="entry name" value="TDE1/TMS"/>
</dbReference>
<dbReference type="RefSeq" id="XP_014156139.1">
    <property type="nucleotide sequence ID" value="XM_014300664.1"/>
</dbReference>
<gene>
    <name evidence="7" type="ORF">SARC_05479</name>
</gene>
<feature type="transmembrane region" description="Helical" evidence="6">
    <location>
        <begin position="50"/>
        <end position="74"/>
    </location>
</feature>
<dbReference type="GO" id="GO:0016020">
    <property type="term" value="C:membrane"/>
    <property type="evidence" value="ECO:0007669"/>
    <property type="project" value="UniProtKB-SubCell"/>
</dbReference>
<protein>
    <recommendedName>
        <fullName evidence="9">Serine incorporator</fullName>
    </recommendedName>
</protein>
<dbReference type="PANTHER" id="PTHR10383">
    <property type="entry name" value="SERINE INCORPORATOR"/>
    <property type="match status" value="1"/>
</dbReference>
<evidence type="ECO:0000313" key="8">
    <source>
        <dbReference type="Proteomes" id="UP000054560"/>
    </source>
</evidence>
<keyword evidence="3 6" id="KW-0812">Transmembrane</keyword>
<keyword evidence="8" id="KW-1185">Reference proteome</keyword>
<reference evidence="7 8" key="1">
    <citation type="submission" date="2011-02" db="EMBL/GenBank/DDBJ databases">
        <title>The Genome Sequence of Sphaeroforma arctica JP610.</title>
        <authorList>
            <consortium name="The Broad Institute Genome Sequencing Platform"/>
            <person name="Russ C."/>
            <person name="Cuomo C."/>
            <person name="Young S.K."/>
            <person name="Zeng Q."/>
            <person name="Gargeya S."/>
            <person name="Alvarado L."/>
            <person name="Berlin A."/>
            <person name="Chapman S.B."/>
            <person name="Chen Z."/>
            <person name="Freedman E."/>
            <person name="Gellesch M."/>
            <person name="Goldberg J."/>
            <person name="Griggs A."/>
            <person name="Gujja S."/>
            <person name="Heilman E."/>
            <person name="Heiman D."/>
            <person name="Howarth C."/>
            <person name="Mehta T."/>
            <person name="Neiman D."/>
            <person name="Pearson M."/>
            <person name="Roberts A."/>
            <person name="Saif S."/>
            <person name="Shea T."/>
            <person name="Shenoy N."/>
            <person name="Sisk P."/>
            <person name="Stolte C."/>
            <person name="Sykes S."/>
            <person name="White J."/>
            <person name="Yandava C."/>
            <person name="Burger G."/>
            <person name="Gray M.W."/>
            <person name="Holland P.W.H."/>
            <person name="King N."/>
            <person name="Lang F.B.F."/>
            <person name="Roger A.J."/>
            <person name="Ruiz-Trillo I."/>
            <person name="Haas B."/>
            <person name="Nusbaum C."/>
            <person name="Birren B."/>
        </authorList>
    </citation>
    <scope>NUCLEOTIDE SEQUENCE [LARGE SCALE GENOMIC DNA]</scope>
    <source>
        <strain evidence="7 8">JP610</strain>
    </source>
</reference>
<sequence>MFFVGILNGLLRVSRNIFSAPLMIRWWAVKVVVIFLLLLAAFFIPNEFFYSWGIVGLIGATLFIFVQLLLLVDFAFDWSESWIARWEEDDTNQWYIALLSCTFGMLGLTLALTVIMYVHYIGHGDCSLNVFFITTNLLGCITVCFLSIAPAVQEHNEKSGLLQAACVCLYASYLVFGAVSNYPDEVCHPDGYKFGDVGAAQTITRVVGALFTFVSIGYASVAASTNSSASSLGLGGGDEDGAPLMEAGGVTSEQSDDEEDGVHYNWSLFHFIFALASLYVMMIITNWGTISTNTSTADAMEIGHAMPAVWVKIVSSWLTLLLYGWVTVAPLVLTDRDFN</sequence>
<name>A0A0L0FZI0_9EUKA</name>
<keyword evidence="4 6" id="KW-1133">Transmembrane helix</keyword>
<feature type="transmembrane region" description="Helical" evidence="6">
    <location>
        <begin position="202"/>
        <end position="221"/>
    </location>
</feature>
<comment type="subcellular location">
    <subcellularLocation>
        <location evidence="1">Membrane</location>
        <topology evidence="1">Multi-pass membrane protein</topology>
    </subcellularLocation>
</comment>
<evidence type="ECO:0000256" key="6">
    <source>
        <dbReference type="SAM" id="Phobius"/>
    </source>
</evidence>
<dbReference type="PANTHER" id="PTHR10383:SF9">
    <property type="entry name" value="SERINE INCORPORATOR, ISOFORM F"/>
    <property type="match status" value="1"/>
</dbReference>
<proteinExistence type="inferred from homology"/>